<dbReference type="Proteomes" id="UP000001497">
    <property type="component" value="Chromosome"/>
</dbReference>
<evidence type="ECO:0000313" key="2">
    <source>
        <dbReference type="EMBL" id="ACX75809.1"/>
    </source>
</evidence>
<name>A0ABM5LJY0_FIBSS</name>
<evidence type="ECO:0008006" key="4">
    <source>
        <dbReference type="Google" id="ProtNLM"/>
    </source>
</evidence>
<evidence type="ECO:0000256" key="1">
    <source>
        <dbReference type="SAM" id="Phobius"/>
    </source>
</evidence>
<accession>A0ABM5LJY0</accession>
<dbReference type="EMBL" id="CP001792">
    <property type="protein sequence ID" value="ACX75809.1"/>
    <property type="molecule type" value="Genomic_DNA"/>
</dbReference>
<feature type="transmembrane region" description="Helical" evidence="1">
    <location>
        <begin position="21"/>
        <end position="43"/>
    </location>
</feature>
<keyword evidence="3" id="KW-1185">Reference proteome</keyword>
<keyword evidence="1" id="KW-0812">Transmembrane</keyword>
<gene>
    <name evidence="2" type="ordered locus">Fisuc_2223</name>
</gene>
<proteinExistence type="predicted"/>
<dbReference type="RefSeq" id="WP_015732232.1">
    <property type="nucleotide sequence ID" value="NC_013410.1"/>
</dbReference>
<sequence length="190" mass="22264">MLKEKMMENEKANKPGSFRKKFEYVTQVCVILFTGVCLFLLFICWPKQSPSQEPTPILSKNTDGKSVPCEVEGKKIFHYLKGNETERLYEFHYHLASVKDEVGLLYEDEKGLHPLVTITTPFLEFPWFKFFILEKQNEYVVFYYSESGKVTHDMKIEEQPFSKKVTVKGLIVSPINKKYLERANCFMGDY</sequence>
<organism evidence="2 3">
    <name type="scientific">Fibrobacter succinogenes (strain ATCC 19169 / S85)</name>
    <dbReference type="NCBI Taxonomy" id="59374"/>
    <lineage>
        <taxon>Bacteria</taxon>
        <taxon>Pseudomonadati</taxon>
        <taxon>Fibrobacterota</taxon>
        <taxon>Fibrobacteria</taxon>
        <taxon>Fibrobacterales</taxon>
        <taxon>Fibrobacteraceae</taxon>
        <taxon>Fibrobacter</taxon>
    </lineage>
</organism>
<protein>
    <recommendedName>
        <fullName evidence="4">Lipoprotein</fullName>
    </recommendedName>
</protein>
<keyword evidence="1" id="KW-1133">Transmembrane helix</keyword>
<reference evidence="2" key="1">
    <citation type="submission" date="2009-10" db="EMBL/GenBank/DDBJ databases">
        <title>Complete sequence of Fibrobacter succinogenes subsp. succinogenes S85.</title>
        <authorList>
            <consortium name="US DOE Joint Genome Institute"/>
            <person name="Lucas S."/>
            <person name="Copeland A."/>
            <person name="Lapidus A."/>
            <person name="Glavina del Rio T."/>
            <person name="Tice H."/>
            <person name="Bruce D."/>
            <person name="Goodwin L."/>
            <person name="Pitluck S."/>
            <person name="Chertkov O."/>
            <person name="Detter J.C."/>
            <person name="Han C."/>
            <person name="Tapia R."/>
            <person name="Larimer F."/>
            <person name="Land M."/>
            <person name="Hauser L."/>
            <person name="Kyrpides N."/>
            <person name="Mikhailova N."/>
            <person name="Weimer P.J."/>
            <person name="Stevenson D.M."/>
            <person name="Boyum J."/>
            <person name="Brumm P.I."/>
            <person name="Mead D."/>
        </authorList>
    </citation>
    <scope>NUCLEOTIDE SEQUENCE [LARGE SCALE GENOMIC DNA]</scope>
    <source>
        <strain evidence="2">S85</strain>
    </source>
</reference>
<evidence type="ECO:0000313" key="3">
    <source>
        <dbReference type="Proteomes" id="UP000001497"/>
    </source>
</evidence>
<keyword evidence="1" id="KW-0472">Membrane</keyword>